<keyword evidence="4 12" id="KW-0863">Zinc-finger</keyword>
<evidence type="ECO:0000256" key="10">
    <source>
        <dbReference type="ARBA" id="ARBA00023242"/>
    </source>
</evidence>
<name>A0A1Y1KAD0_PHOPY</name>
<keyword evidence="8 12" id="KW-0238">DNA-binding</keyword>
<feature type="coiled-coil region" evidence="13">
    <location>
        <begin position="142"/>
        <end position="190"/>
    </location>
</feature>
<keyword evidence="11" id="KW-0131">Cell cycle</keyword>
<evidence type="ECO:0000313" key="15">
    <source>
        <dbReference type="EMBL" id="JAV58433.1"/>
    </source>
</evidence>
<evidence type="ECO:0000256" key="7">
    <source>
        <dbReference type="ARBA" id="ARBA00023054"/>
    </source>
</evidence>
<evidence type="ECO:0000256" key="12">
    <source>
        <dbReference type="PROSITE-ProRule" id="PRU00309"/>
    </source>
</evidence>
<keyword evidence="10" id="KW-0539">Nucleus</keyword>
<dbReference type="PROSITE" id="PS50950">
    <property type="entry name" value="ZF_THAP"/>
    <property type="match status" value="1"/>
</dbReference>
<evidence type="ECO:0000256" key="13">
    <source>
        <dbReference type="SAM" id="Coils"/>
    </source>
</evidence>
<evidence type="ECO:0000256" key="11">
    <source>
        <dbReference type="ARBA" id="ARBA00023306"/>
    </source>
</evidence>
<dbReference type="Pfam" id="PF05485">
    <property type="entry name" value="THAP"/>
    <property type="match status" value="1"/>
</dbReference>
<keyword evidence="9" id="KW-0804">Transcription</keyword>
<evidence type="ECO:0000256" key="2">
    <source>
        <dbReference type="ARBA" id="ARBA00006177"/>
    </source>
</evidence>
<dbReference type="GO" id="GO:0043565">
    <property type="term" value="F:sequence-specific DNA binding"/>
    <property type="evidence" value="ECO:0007669"/>
    <property type="project" value="InterPro"/>
</dbReference>
<reference evidence="15" key="1">
    <citation type="journal article" date="2016" name="Sci. Rep.">
        <title>Molecular characterization of firefly nuptial gifts: a multi-omics approach sheds light on postcopulatory sexual selection.</title>
        <authorList>
            <person name="Al-Wathiqui N."/>
            <person name="Fallon T.R."/>
            <person name="South A."/>
            <person name="Weng J.K."/>
            <person name="Lewis S.M."/>
        </authorList>
    </citation>
    <scope>NUCLEOTIDE SEQUENCE</scope>
</reference>
<evidence type="ECO:0000259" key="14">
    <source>
        <dbReference type="PROSITE" id="PS50950"/>
    </source>
</evidence>
<dbReference type="SMART" id="SM00692">
    <property type="entry name" value="DM3"/>
    <property type="match status" value="1"/>
</dbReference>
<dbReference type="PANTHER" id="PTHR46600">
    <property type="entry name" value="THAP DOMAIN-CONTAINING"/>
    <property type="match status" value="1"/>
</dbReference>
<evidence type="ECO:0000256" key="6">
    <source>
        <dbReference type="ARBA" id="ARBA00023015"/>
    </source>
</evidence>
<evidence type="ECO:0000256" key="4">
    <source>
        <dbReference type="ARBA" id="ARBA00022771"/>
    </source>
</evidence>
<dbReference type="SUPFAM" id="SSF57716">
    <property type="entry name" value="Glucocorticoid receptor-like (DNA-binding domain)"/>
    <property type="match status" value="1"/>
</dbReference>
<dbReference type="GO" id="GO:0008270">
    <property type="term" value="F:zinc ion binding"/>
    <property type="evidence" value="ECO:0007669"/>
    <property type="project" value="UniProtKB-KW"/>
</dbReference>
<keyword evidence="3" id="KW-0479">Metal-binding</keyword>
<keyword evidence="7 13" id="KW-0175">Coiled coil</keyword>
<keyword evidence="5" id="KW-0862">Zinc</keyword>
<proteinExistence type="inferred from homology"/>
<dbReference type="GO" id="GO:0005654">
    <property type="term" value="C:nucleoplasm"/>
    <property type="evidence" value="ECO:0007669"/>
    <property type="project" value="UniProtKB-SubCell"/>
</dbReference>
<accession>A0A1Y1KAD0</accession>
<keyword evidence="6" id="KW-0805">Transcription regulation</keyword>
<dbReference type="InterPro" id="IPR038441">
    <property type="entry name" value="THAP_Znf_sf"/>
</dbReference>
<comment type="subcellular location">
    <subcellularLocation>
        <location evidence="1">Nucleus</location>
        <location evidence="1">Nucleoplasm</location>
    </subcellularLocation>
</comment>
<dbReference type="AlphaFoldDB" id="A0A1Y1KAD0"/>
<feature type="domain" description="THAP-type" evidence="14">
    <location>
        <begin position="3"/>
        <end position="82"/>
    </location>
</feature>
<evidence type="ECO:0000256" key="8">
    <source>
        <dbReference type="ARBA" id="ARBA00023125"/>
    </source>
</evidence>
<protein>
    <recommendedName>
        <fullName evidence="14">THAP-type domain-containing protein</fullName>
    </recommendedName>
</protein>
<dbReference type="PANTHER" id="PTHR46600:SF1">
    <property type="entry name" value="THAP DOMAIN-CONTAINING PROTEIN 1"/>
    <property type="match status" value="1"/>
</dbReference>
<dbReference type="Gene3D" id="6.20.210.20">
    <property type="entry name" value="THAP domain"/>
    <property type="match status" value="1"/>
</dbReference>
<sequence length="208" mass="24200">MKMVCCCFYKKCGSRSGQMKEGVSFHRFPKDEQMRIRWLKNMKQKFTPTANSRLCSLHFEKKWYLQHTSKPLLLAQAVPTIFSFSSEISEEISQPSASHQSSESEPPSVLSQVKLEATKLTQECTPVPTFIEKSWTEKDKSKEILQKKLEQKTERLRKASSTIKILRQKVRRYEKKINNLSFIVKELRQKKNDGSSPCEFAEFIIIEG</sequence>
<dbReference type="InterPro" id="IPR006612">
    <property type="entry name" value="THAP_Znf"/>
</dbReference>
<evidence type="ECO:0000256" key="1">
    <source>
        <dbReference type="ARBA" id="ARBA00004642"/>
    </source>
</evidence>
<evidence type="ECO:0000256" key="5">
    <source>
        <dbReference type="ARBA" id="ARBA00022833"/>
    </source>
</evidence>
<evidence type="ECO:0000256" key="9">
    <source>
        <dbReference type="ARBA" id="ARBA00023163"/>
    </source>
</evidence>
<dbReference type="EMBL" id="GEZM01087864">
    <property type="protein sequence ID" value="JAV58433.1"/>
    <property type="molecule type" value="Transcribed_RNA"/>
</dbReference>
<dbReference type="SMART" id="SM00980">
    <property type="entry name" value="THAP"/>
    <property type="match status" value="1"/>
</dbReference>
<organism evidence="15">
    <name type="scientific">Photinus pyralis</name>
    <name type="common">Common eastern firefly</name>
    <name type="synonym">Lampyris pyralis</name>
    <dbReference type="NCBI Taxonomy" id="7054"/>
    <lineage>
        <taxon>Eukaryota</taxon>
        <taxon>Metazoa</taxon>
        <taxon>Ecdysozoa</taxon>
        <taxon>Arthropoda</taxon>
        <taxon>Hexapoda</taxon>
        <taxon>Insecta</taxon>
        <taxon>Pterygota</taxon>
        <taxon>Neoptera</taxon>
        <taxon>Endopterygota</taxon>
        <taxon>Coleoptera</taxon>
        <taxon>Polyphaga</taxon>
        <taxon>Elateriformia</taxon>
        <taxon>Elateroidea</taxon>
        <taxon>Lampyridae</taxon>
        <taxon>Lampyrinae</taxon>
        <taxon>Photinus</taxon>
    </lineage>
</organism>
<evidence type="ECO:0000256" key="3">
    <source>
        <dbReference type="ARBA" id="ARBA00022723"/>
    </source>
</evidence>
<comment type="similarity">
    <text evidence="2">Belongs to the THAP1 family.</text>
</comment>
<dbReference type="InterPro" id="IPR026516">
    <property type="entry name" value="THAP1/10"/>
</dbReference>